<comment type="caution">
    <text evidence="1">The sequence shown here is derived from an EMBL/GenBank/DDBJ whole genome shotgun (WGS) entry which is preliminary data.</text>
</comment>
<sequence length="316" mass="33172">MKSKITKKLLILCVLIMCLPGITKAPLVNCTEVCGDFGGPVDTEIDIYDYMAILGEYGVVDPIGLGKGCIDLVADGAINIEDLQAWHVGKTLSLCNPSPVPSVSHKPTALLSMSKSLAPPPPPTVTGPTGLLIFGKPAAGSSSAYIPNSYIYGVEPNGVTASGPSTPACPSGSCTDVGGIRYTDSGRLVTDSHGNSYQVSSEYGIIKQDTGNVVAGPNDNIAFNDSIVSVSILFDAAFSPDDNTIVYVVPVYVGTGENYHTAAAKLQLSGDEDGNYELLELYGNEPNGLCEIEIDLDGNLFVLSAHYGNNRLLIYD</sequence>
<dbReference type="AlphaFoldDB" id="A0A0F8W9A3"/>
<organism evidence="1">
    <name type="scientific">marine sediment metagenome</name>
    <dbReference type="NCBI Taxonomy" id="412755"/>
    <lineage>
        <taxon>unclassified sequences</taxon>
        <taxon>metagenomes</taxon>
        <taxon>ecological metagenomes</taxon>
    </lineage>
</organism>
<reference evidence="1" key="1">
    <citation type="journal article" date="2015" name="Nature">
        <title>Complex archaea that bridge the gap between prokaryotes and eukaryotes.</title>
        <authorList>
            <person name="Spang A."/>
            <person name="Saw J.H."/>
            <person name="Jorgensen S.L."/>
            <person name="Zaremba-Niedzwiedzka K."/>
            <person name="Martijn J."/>
            <person name="Lind A.E."/>
            <person name="van Eijk R."/>
            <person name="Schleper C."/>
            <person name="Guy L."/>
            <person name="Ettema T.J."/>
        </authorList>
    </citation>
    <scope>NUCLEOTIDE SEQUENCE</scope>
</reference>
<evidence type="ECO:0000313" key="1">
    <source>
        <dbReference type="EMBL" id="KKK44660.1"/>
    </source>
</evidence>
<dbReference type="EMBL" id="LAZR01070157">
    <property type="protein sequence ID" value="KKK44660.1"/>
    <property type="molecule type" value="Genomic_DNA"/>
</dbReference>
<proteinExistence type="predicted"/>
<protein>
    <submittedName>
        <fullName evidence="1">Uncharacterized protein</fullName>
    </submittedName>
</protein>
<name>A0A0F8W9A3_9ZZZZ</name>
<accession>A0A0F8W9A3</accession>
<feature type="non-terminal residue" evidence="1">
    <location>
        <position position="316"/>
    </location>
</feature>
<gene>
    <name evidence="1" type="ORF">LCGC14_3166760</name>
</gene>